<proteinExistence type="predicted"/>
<evidence type="ECO:0000313" key="3">
    <source>
        <dbReference type="Proteomes" id="UP000662569"/>
    </source>
</evidence>
<evidence type="ECO:0000313" key="2">
    <source>
        <dbReference type="EMBL" id="BCG68827.1"/>
    </source>
</evidence>
<feature type="coiled-coil region" evidence="1">
    <location>
        <begin position="278"/>
        <end position="305"/>
    </location>
</feature>
<keyword evidence="2" id="KW-0496">Mitochondrion</keyword>
<dbReference type="EMBL" id="LC565488">
    <property type="protein sequence ID" value="BCG68827.1"/>
    <property type="molecule type" value="Genomic_DNA"/>
</dbReference>
<geneLocation type="mitochondrion" evidence="2"/>
<reference evidence="2 3" key="1">
    <citation type="submission" date="2020-07" db="EMBL/GenBank/DDBJ databases">
        <title>The complete mitochondrial genome sequence of the fairy-ring forming mushroom Lepista sordida.</title>
        <authorList>
            <person name="Suzuki T."/>
            <person name="Choi J.H."/>
            <person name="Kotajima M."/>
            <person name="Ono A."/>
            <person name="Kawagishi H."/>
            <person name="Dohra H."/>
        </authorList>
    </citation>
    <scope>NUCLEOTIDE SEQUENCE [LARGE SCALE GENOMIC DNA]</scope>
    <source>
        <strain evidence="3">NBRC 112841</strain>
    </source>
</reference>
<sequence>MESTNTLYTLVNMSRSFDKYHVDKNRIHLVSSVFCTNKFELTEDTNFSSVHYIIRIEFKDSKLFDIIEHNSNCIEFRISIVYLIENFLMSINNRIEGFESFLQILIGNYFEIEKTNHSLLNNVLFVYQDITWSTIQLIFRLINIDVSGGSISKRHMISTAEYNLSRILYTLDYRLEDIYNSSKIYSFLLKTSNFVSYSELFNDYKFNNVLKLEEIKRLLTLEIENITKHIKELELLIKSSSGSLKEFERSMSNLGYNDSKTNSNKLKNRSSLKLNYNILNAKNKIENLTSEVSSLNLKLIDLNKEKSNLDNLNNSEIQEKYIKLIINNKGNWRDVSNFKKYFKERKIIKNINLDKREYSTISNLRTLNNNGLLLFKNSCKLTTDIISTLNKFTNINKINYSLYENNLLVIENLMKFLYSYATKEDIQLTIEKYLISQKK</sequence>
<name>A0A9C7AGF5_9AGAR</name>
<organism evidence="2 3">
    <name type="scientific">Collybia sordida</name>
    <dbReference type="NCBI Taxonomy" id="123925"/>
    <lineage>
        <taxon>Eukaryota</taxon>
        <taxon>Fungi</taxon>
        <taxon>Dikarya</taxon>
        <taxon>Basidiomycota</taxon>
        <taxon>Agaricomycotina</taxon>
        <taxon>Agaricomycetes</taxon>
        <taxon>Agaricomycetidae</taxon>
        <taxon>Agaricales</taxon>
        <taxon>Tricholomatineae</taxon>
        <taxon>Clitocybaceae</taxon>
        <taxon>Collybia</taxon>
    </lineage>
</organism>
<protein>
    <submittedName>
        <fullName evidence="2">Uncharacterized protein</fullName>
    </submittedName>
</protein>
<gene>
    <name evidence="2" type="primary">orf439</name>
</gene>
<evidence type="ECO:0000256" key="1">
    <source>
        <dbReference type="SAM" id="Coils"/>
    </source>
</evidence>
<accession>A0A9C7AGF5</accession>
<dbReference type="Proteomes" id="UP000662569">
    <property type="component" value="Mitochondrion MT"/>
</dbReference>
<keyword evidence="1" id="KW-0175">Coiled coil</keyword>
<keyword evidence="3" id="KW-1185">Reference proteome</keyword>
<dbReference type="AlphaFoldDB" id="A0A9C7AGF5"/>